<evidence type="ECO:0000313" key="4">
    <source>
        <dbReference type="EMBL" id="SLM30801.1"/>
    </source>
</evidence>
<dbReference type="RefSeq" id="WP_080809346.1">
    <property type="nucleotide sequence ID" value="NZ_LT828566.1"/>
</dbReference>
<reference evidence="4 5" key="1">
    <citation type="submission" date="2017-03" db="EMBL/GenBank/DDBJ databases">
        <authorList>
            <person name="Afonso C.L."/>
            <person name="Miller P.J."/>
            <person name="Scott M.A."/>
            <person name="Spackman E."/>
            <person name="Goraichik I."/>
            <person name="Dimitrov K.M."/>
            <person name="Suarez D.L."/>
            <person name="Swayne D.E."/>
        </authorList>
    </citation>
    <scope>NUCLEOTIDE SEQUENCE [LARGE SCALE GENOMIC DNA]</scope>
    <source>
        <strain evidence="4">PRJEB14757</strain>
    </source>
</reference>
<protein>
    <recommendedName>
        <fullName evidence="6">Peptidase M48 domain-containing protein</fullName>
    </recommendedName>
</protein>
<dbReference type="AlphaFoldDB" id="A0A1W1HE74"/>
<dbReference type="OrthoDB" id="1376641at2"/>
<feature type="transmembrane region" description="Helical" evidence="3">
    <location>
        <begin position="31"/>
        <end position="48"/>
    </location>
</feature>
<sequence length="700" mass="80175">MEMTKKRKIVSNNHLCFDENEKNRQKREKKYTHILVTLLFVTLFHLLFQHSILYSATTGSYWVERYNALSLQDHPFVPKTMTIFKRLLAAADKRENRYPSLVILGTDQELFALSLMDGTILLTQRAMEFCFENVDESTGASRMAFVLGHELAHLAMDDFWDHEAFDIIGRYGDNNATSDDMIKNIFRKSSDIEDSVQFIEARMKKEFQADAYGMLYASMAGYNPVSLVKENFFIEWKQQAGRLYQKSDLQKNDMKKAAGKDMDGATIKDMKAATIKDMKAATGKDMKGVAGKDMEGVAGKDMEDAKNRAEMLKARMLDIAADLDLFHLGVRLTQLGRYEDALEFLTEFLKKYPSREVLNNIGLIYYRMAMERVAACDPEIAYRFKLSTFLDSKTLAGKFHSINVRGKSCFENDIYQRYLQDSIRYFTASCEKDPYYIPSRVNLCSAFIMAEQFSAAVSAADEALKIKKDDPDILNNRAVALYLLGPSINVDMFEPSMKAFEKLIFSHPDKACSYYNLGVILVERKREEGVRKAWQKFLAIEKRGNFADIARMRIGKPLESSEVDSASSDVEHLRAKKTAHSKTKKQILFPSPVKLGDMDEVTMKQLQGFQRRIIDVGSIFGEYYTSREVKALAIEGVVELVERTMIHENITMSDFMLHYGKPEQIVDESLPVKICIYERFALEIIDNKIDKMIFYTRTAG</sequence>
<evidence type="ECO:0000256" key="1">
    <source>
        <dbReference type="ARBA" id="ARBA00022737"/>
    </source>
</evidence>
<organism evidence="4 5">
    <name type="scientific">Desulfamplus magnetovallimortis</name>
    <dbReference type="NCBI Taxonomy" id="1246637"/>
    <lineage>
        <taxon>Bacteria</taxon>
        <taxon>Pseudomonadati</taxon>
        <taxon>Thermodesulfobacteriota</taxon>
        <taxon>Desulfobacteria</taxon>
        <taxon>Desulfobacterales</taxon>
        <taxon>Desulfobacteraceae</taxon>
        <taxon>Desulfamplus</taxon>
    </lineage>
</organism>
<keyword evidence="3" id="KW-0472">Membrane</keyword>
<evidence type="ECO:0000313" key="5">
    <source>
        <dbReference type="Proteomes" id="UP000191931"/>
    </source>
</evidence>
<dbReference type="InterPro" id="IPR051685">
    <property type="entry name" value="Ycf3/AcsC/BcsC/TPR_MFPF"/>
</dbReference>
<evidence type="ECO:0000256" key="3">
    <source>
        <dbReference type="SAM" id="Phobius"/>
    </source>
</evidence>
<accession>A0A1W1HE74</accession>
<evidence type="ECO:0008006" key="6">
    <source>
        <dbReference type="Google" id="ProtNLM"/>
    </source>
</evidence>
<dbReference type="PANTHER" id="PTHR44943">
    <property type="entry name" value="CELLULOSE SYNTHASE OPERON PROTEIN C"/>
    <property type="match status" value="1"/>
</dbReference>
<name>A0A1W1HE74_9BACT</name>
<keyword evidence="5" id="KW-1185">Reference proteome</keyword>
<dbReference type="STRING" id="1246637.MTBBW1_2420005"/>
<dbReference type="SUPFAM" id="SSF48452">
    <property type="entry name" value="TPR-like"/>
    <property type="match status" value="1"/>
</dbReference>
<dbReference type="Gene3D" id="1.25.40.10">
    <property type="entry name" value="Tetratricopeptide repeat domain"/>
    <property type="match status" value="3"/>
</dbReference>
<keyword evidence="1" id="KW-0677">Repeat</keyword>
<dbReference type="EMBL" id="FWEV01000160">
    <property type="protein sequence ID" value="SLM30801.1"/>
    <property type="molecule type" value="Genomic_DNA"/>
</dbReference>
<gene>
    <name evidence="4" type="ORF">MTBBW1_2420005</name>
</gene>
<keyword evidence="3" id="KW-0812">Transmembrane</keyword>
<dbReference type="InterPro" id="IPR011990">
    <property type="entry name" value="TPR-like_helical_dom_sf"/>
</dbReference>
<keyword evidence="2" id="KW-0802">TPR repeat</keyword>
<proteinExistence type="predicted"/>
<evidence type="ECO:0000256" key="2">
    <source>
        <dbReference type="ARBA" id="ARBA00022803"/>
    </source>
</evidence>
<dbReference type="PANTHER" id="PTHR44943:SF8">
    <property type="entry name" value="TPR REPEAT-CONTAINING PROTEIN MJ0263"/>
    <property type="match status" value="1"/>
</dbReference>
<dbReference type="Proteomes" id="UP000191931">
    <property type="component" value="Unassembled WGS sequence"/>
</dbReference>
<keyword evidence="3" id="KW-1133">Transmembrane helix</keyword>